<evidence type="ECO:0000313" key="1">
    <source>
        <dbReference type="EMBL" id="KMY48843.1"/>
    </source>
</evidence>
<organism evidence="1 2">
    <name type="scientific">Peribacillus loiseleuriae</name>
    <dbReference type="NCBI Taxonomy" id="1679170"/>
    <lineage>
        <taxon>Bacteria</taxon>
        <taxon>Bacillati</taxon>
        <taxon>Bacillota</taxon>
        <taxon>Bacilli</taxon>
        <taxon>Bacillales</taxon>
        <taxon>Bacillaceae</taxon>
        <taxon>Peribacillus</taxon>
    </lineage>
</organism>
<dbReference type="AlphaFoldDB" id="A0A0K9GQC6"/>
<protein>
    <submittedName>
        <fullName evidence="1">Uncharacterized protein</fullName>
    </submittedName>
</protein>
<evidence type="ECO:0000313" key="2">
    <source>
        <dbReference type="Proteomes" id="UP000037146"/>
    </source>
</evidence>
<reference evidence="2" key="1">
    <citation type="submission" date="2015-07" db="EMBL/GenBank/DDBJ databases">
        <title>Genome sequencing project for genomic taxonomy and phylogenomics of Bacillus-like bacteria.</title>
        <authorList>
            <person name="Liu B."/>
            <person name="Wang J."/>
            <person name="Zhu Y."/>
            <person name="Liu G."/>
            <person name="Chen Q."/>
            <person name="Chen Z."/>
            <person name="Lan J."/>
            <person name="Che J."/>
            <person name="Ge C."/>
            <person name="Shi H."/>
            <person name="Pan Z."/>
            <person name="Liu X."/>
        </authorList>
    </citation>
    <scope>NUCLEOTIDE SEQUENCE [LARGE SCALE GENOMIC DNA]</scope>
    <source>
        <strain evidence="2">FJAT-27997</strain>
    </source>
</reference>
<comment type="caution">
    <text evidence="1">The sequence shown here is derived from an EMBL/GenBank/DDBJ whole genome shotgun (WGS) entry which is preliminary data.</text>
</comment>
<dbReference type="OrthoDB" id="2389720at2"/>
<dbReference type="Proteomes" id="UP000037146">
    <property type="component" value="Unassembled WGS sequence"/>
</dbReference>
<keyword evidence="2" id="KW-1185">Reference proteome</keyword>
<name>A0A0K9GQC6_9BACI</name>
<accession>A0A0K9GQC6</accession>
<proteinExistence type="predicted"/>
<gene>
    <name evidence="1" type="ORF">AC625_04370</name>
</gene>
<dbReference type="PATRIC" id="fig|1679170.3.peg.937"/>
<sequence length="64" mass="7324">MCSEIRKPSVIHLYEQEVAKLKQNSSFPITKQIFMNAQDIGFAKIYLLILERSPEKLVGAVVMK</sequence>
<dbReference type="EMBL" id="LFZW01000001">
    <property type="protein sequence ID" value="KMY48843.1"/>
    <property type="molecule type" value="Genomic_DNA"/>
</dbReference>